<gene>
    <name evidence="3" type="ORF">PVAG01_10333</name>
</gene>
<dbReference type="InterPro" id="IPR021858">
    <property type="entry name" value="Fun_TF"/>
</dbReference>
<dbReference type="InterPro" id="IPR053175">
    <property type="entry name" value="DHMBA_Reg_Transcription_Factor"/>
</dbReference>
<dbReference type="PROSITE" id="PS50048">
    <property type="entry name" value="ZN2_CY6_FUNGAL_2"/>
    <property type="match status" value="1"/>
</dbReference>
<accession>A0ABR4P5S9</accession>
<dbReference type="Proteomes" id="UP001629113">
    <property type="component" value="Unassembled WGS sequence"/>
</dbReference>
<evidence type="ECO:0000259" key="2">
    <source>
        <dbReference type="PROSITE" id="PS50048"/>
    </source>
</evidence>
<evidence type="ECO:0000256" key="1">
    <source>
        <dbReference type="ARBA" id="ARBA00023242"/>
    </source>
</evidence>
<comment type="caution">
    <text evidence="3">The sequence shown here is derived from an EMBL/GenBank/DDBJ whole genome shotgun (WGS) entry which is preliminary data.</text>
</comment>
<evidence type="ECO:0000313" key="3">
    <source>
        <dbReference type="EMBL" id="KAL3418617.1"/>
    </source>
</evidence>
<dbReference type="InterPro" id="IPR036864">
    <property type="entry name" value="Zn2-C6_fun-type_DNA-bd_sf"/>
</dbReference>
<protein>
    <recommendedName>
        <fullName evidence="2">Zn(2)-C6 fungal-type domain-containing protein</fullName>
    </recommendedName>
</protein>
<dbReference type="Pfam" id="PF00172">
    <property type="entry name" value="Zn_clus"/>
    <property type="match status" value="1"/>
</dbReference>
<dbReference type="InterPro" id="IPR001138">
    <property type="entry name" value="Zn2Cys6_DnaBD"/>
</dbReference>
<proteinExistence type="predicted"/>
<sequence>MVNTGKPSKGCYLCRARRIKCDETKPACLRCQKSKRICPGYRDSFELSLRDETKSTKRKASKTFSPSEEDIHNVIMHHAGNNGEHLMLYSDSQSATVPAWANYIGDTSPDHLSHIYNTVSGLHTPLNYQYSRPRDSQLTVDEQAFGQFLSKFVLIPEQGATRGFFDFLVPLLKAEQAGSPLSTAFSAVALAAFGVRPFSKSLLPQADALYVRALKQINSVLQHPKLALEDSTLATVLLLGFYEARAILSDEQYWQSVLTSSQTLTSSQLTVKGWISHIEGAVALLKSRGKQQMETQIGRELFMAIRSQMMVVGIANSKYIDGGIDSWMNMGTEDATLRRINELNLRVAGLRADSNAVICLSSRTANNLEKVLRLLREGEALEQAFGECFDNLPEFWKPQTVSWVDRIPDEELPTSSCYPGKVDIYSEIWLASQYVNGLSSRLFVSSTILRCTAWLCSPLDYRITPEYTAAARLSGQIIEDIVASVPYFFGLHSNACVESQLPCDEDRTSTPKVLAGVFSLWPVFVAATCDFATETQRIWLRVKLQEIAESMGVNHSALLIQASHLRYPSMFIHRDTMNLPLSNSKVPTVLQLSPTISESSISSSTYPEPIDESIWHLKLSEAHTLQTSHAMNMTSGSENQQYSNFISS</sequence>
<dbReference type="SMART" id="SM00066">
    <property type="entry name" value="GAL4"/>
    <property type="match status" value="1"/>
</dbReference>
<dbReference type="Pfam" id="PF11951">
    <property type="entry name" value="Fungal_trans_2"/>
    <property type="match status" value="1"/>
</dbReference>
<keyword evidence="4" id="KW-1185">Reference proteome</keyword>
<dbReference type="SUPFAM" id="SSF57701">
    <property type="entry name" value="Zn2/Cys6 DNA-binding domain"/>
    <property type="match status" value="1"/>
</dbReference>
<dbReference type="CDD" id="cd00067">
    <property type="entry name" value="GAL4"/>
    <property type="match status" value="1"/>
</dbReference>
<dbReference type="PROSITE" id="PS00463">
    <property type="entry name" value="ZN2_CY6_FUNGAL_1"/>
    <property type="match status" value="1"/>
</dbReference>
<keyword evidence="1" id="KW-0539">Nucleus</keyword>
<name>A0ABR4P5S9_9HELO</name>
<dbReference type="PANTHER" id="PTHR38791:SF13">
    <property type="entry name" value="ZN(2)-C6 FUNGAL-TYPE DOMAIN-CONTAINING PROTEIN"/>
    <property type="match status" value="1"/>
</dbReference>
<evidence type="ECO:0000313" key="4">
    <source>
        <dbReference type="Proteomes" id="UP001629113"/>
    </source>
</evidence>
<dbReference type="EMBL" id="JBFCZG010000009">
    <property type="protein sequence ID" value="KAL3418617.1"/>
    <property type="molecule type" value="Genomic_DNA"/>
</dbReference>
<feature type="domain" description="Zn(2)-C6 fungal-type" evidence="2">
    <location>
        <begin position="10"/>
        <end position="38"/>
    </location>
</feature>
<dbReference type="PANTHER" id="PTHR38791">
    <property type="entry name" value="ZN(II)2CYS6 TRANSCRIPTION FACTOR (EUROFUNG)-RELATED-RELATED"/>
    <property type="match status" value="1"/>
</dbReference>
<dbReference type="Gene3D" id="4.10.240.10">
    <property type="entry name" value="Zn(2)-C6 fungal-type DNA-binding domain"/>
    <property type="match status" value="1"/>
</dbReference>
<reference evidence="3 4" key="1">
    <citation type="submission" date="2024-06" db="EMBL/GenBank/DDBJ databases">
        <title>Complete genome of Phlyctema vagabunda strain 19-DSS-EL-015.</title>
        <authorList>
            <person name="Fiorenzani C."/>
        </authorList>
    </citation>
    <scope>NUCLEOTIDE SEQUENCE [LARGE SCALE GENOMIC DNA]</scope>
    <source>
        <strain evidence="3 4">19-DSS-EL-015</strain>
    </source>
</reference>
<organism evidence="3 4">
    <name type="scientific">Phlyctema vagabunda</name>
    <dbReference type="NCBI Taxonomy" id="108571"/>
    <lineage>
        <taxon>Eukaryota</taxon>
        <taxon>Fungi</taxon>
        <taxon>Dikarya</taxon>
        <taxon>Ascomycota</taxon>
        <taxon>Pezizomycotina</taxon>
        <taxon>Leotiomycetes</taxon>
        <taxon>Helotiales</taxon>
        <taxon>Dermateaceae</taxon>
        <taxon>Phlyctema</taxon>
    </lineage>
</organism>